<organism evidence="1 2">
    <name type="scientific">Mucilaginibacter corticis</name>
    <dbReference type="NCBI Taxonomy" id="2597670"/>
    <lineage>
        <taxon>Bacteria</taxon>
        <taxon>Pseudomonadati</taxon>
        <taxon>Bacteroidota</taxon>
        <taxon>Sphingobacteriia</taxon>
        <taxon>Sphingobacteriales</taxon>
        <taxon>Sphingobacteriaceae</taxon>
        <taxon>Mucilaginibacter</taxon>
    </lineage>
</organism>
<sequence length="254" mass="29563">MLFADISIPKSTREYHPWINIDTPVTQESRIILGSFPIWSLTKHEMDVNDQPHFVSSRIKKTGEFPFFYGSTVNRFWSWYRTYLDGNIELLNKESILCSLRKNQIAITDTILSCDRKEKSALDKYLSNRVYNHKFFSYPSCGEVTKILCTSKGVMNEMLLHKTFFKYHDRLQLNEPASNQFQDQFIKNIIGDPQLITKPIFRQIAVKDGGVIQCLALPSPGSPYRRLIDFGLHEAETNTYLENYLKNAFAWLQT</sequence>
<evidence type="ECO:0000313" key="1">
    <source>
        <dbReference type="EMBL" id="TSJ44438.1"/>
    </source>
</evidence>
<gene>
    <name evidence="1" type="ORF">FO440_09740</name>
</gene>
<dbReference type="AlphaFoldDB" id="A0A556MX93"/>
<dbReference type="OrthoDB" id="790288at2"/>
<dbReference type="InterPro" id="IPR036895">
    <property type="entry name" value="Uracil-DNA_glycosylase-like_sf"/>
</dbReference>
<dbReference type="Proteomes" id="UP000318733">
    <property type="component" value="Unassembled WGS sequence"/>
</dbReference>
<name>A0A556MX93_9SPHI</name>
<protein>
    <submittedName>
        <fullName evidence="1">Uncharacterized protein</fullName>
    </submittedName>
</protein>
<evidence type="ECO:0000313" key="2">
    <source>
        <dbReference type="Proteomes" id="UP000318733"/>
    </source>
</evidence>
<accession>A0A556MX93</accession>
<keyword evidence="2" id="KW-1185">Reference proteome</keyword>
<comment type="caution">
    <text evidence="1">The sequence shown here is derived from an EMBL/GenBank/DDBJ whole genome shotgun (WGS) entry which is preliminary data.</text>
</comment>
<reference evidence="1 2" key="1">
    <citation type="submission" date="2019-07" db="EMBL/GenBank/DDBJ databases">
        <authorList>
            <person name="Huq M.A."/>
        </authorList>
    </citation>
    <scope>NUCLEOTIDE SEQUENCE [LARGE SCALE GENOMIC DNA]</scope>
    <source>
        <strain evidence="1 2">MAH-19</strain>
    </source>
</reference>
<proteinExistence type="predicted"/>
<dbReference type="EMBL" id="VLPK01000001">
    <property type="protein sequence ID" value="TSJ44438.1"/>
    <property type="molecule type" value="Genomic_DNA"/>
</dbReference>
<dbReference type="Gene3D" id="3.40.470.10">
    <property type="entry name" value="Uracil-DNA glycosylase-like domain"/>
    <property type="match status" value="1"/>
</dbReference>